<name>A0LMA9_SYNFM</name>
<dbReference type="GO" id="GO:0003700">
    <property type="term" value="F:DNA-binding transcription factor activity"/>
    <property type="evidence" value="ECO:0007669"/>
    <property type="project" value="InterPro"/>
</dbReference>
<organism evidence="6 7">
    <name type="scientific">Syntrophobacter fumaroxidans (strain DSM 10017 / MPOB)</name>
    <dbReference type="NCBI Taxonomy" id="335543"/>
    <lineage>
        <taxon>Bacteria</taxon>
        <taxon>Pseudomonadati</taxon>
        <taxon>Thermodesulfobacteriota</taxon>
        <taxon>Syntrophobacteria</taxon>
        <taxon>Syntrophobacterales</taxon>
        <taxon>Syntrophobacteraceae</taxon>
        <taxon>Syntrophobacter</taxon>
    </lineage>
</organism>
<keyword evidence="1" id="KW-0805">Transcription regulation</keyword>
<dbReference type="NCBIfam" id="NF033788">
    <property type="entry name" value="HTH_metalloreg"/>
    <property type="match status" value="1"/>
</dbReference>
<gene>
    <name evidence="6" type="ordered locus">Sfum_2884</name>
</gene>
<evidence type="ECO:0000256" key="2">
    <source>
        <dbReference type="ARBA" id="ARBA00023125"/>
    </source>
</evidence>
<dbReference type="AlphaFoldDB" id="A0LMA9"/>
<dbReference type="NCBIfam" id="NF045707">
    <property type="entry name" value="Dbac_1936_reg"/>
    <property type="match status" value="1"/>
</dbReference>
<dbReference type="Gene3D" id="1.10.10.10">
    <property type="entry name" value="Winged helix-like DNA-binding domain superfamily/Winged helix DNA-binding domain"/>
    <property type="match status" value="1"/>
</dbReference>
<dbReference type="InParanoid" id="A0LMA9"/>
<accession>A0LMA9</accession>
<dbReference type="SMART" id="SM00418">
    <property type="entry name" value="HTH_ARSR"/>
    <property type="match status" value="1"/>
</dbReference>
<evidence type="ECO:0000259" key="5">
    <source>
        <dbReference type="PROSITE" id="PS50987"/>
    </source>
</evidence>
<dbReference type="InterPro" id="IPR011991">
    <property type="entry name" value="ArsR-like_HTH"/>
</dbReference>
<dbReference type="Proteomes" id="UP000001784">
    <property type="component" value="Chromosome"/>
</dbReference>
<sequence>MSQSDGAKRTPTDKAMGIGGLSRGRVARKGPALQREHLQSAADLAKSLSDENRLRILDCISRGKQSVGGIAKELSLSQPLVSHHLRELRRTLLVKIERNGAFVYYELSDPRTLDVVRMLGAIAKDSLSNRNTF</sequence>
<feature type="domain" description="HTH arsR-type" evidence="5">
    <location>
        <begin position="33"/>
        <end position="127"/>
    </location>
</feature>
<dbReference type="GO" id="GO:0003677">
    <property type="term" value="F:DNA binding"/>
    <property type="evidence" value="ECO:0007669"/>
    <property type="project" value="UniProtKB-KW"/>
</dbReference>
<keyword evidence="7" id="KW-1185">Reference proteome</keyword>
<feature type="region of interest" description="Disordered" evidence="4">
    <location>
        <begin position="1"/>
        <end position="33"/>
    </location>
</feature>
<dbReference type="CDD" id="cd00090">
    <property type="entry name" value="HTH_ARSR"/>
    <property type="match status" value="1"/>
</dbReference>
<keyword evidence="3" id="KW-0804">Transcription</keyword>
<feature type="compositionally biased region" description="Basic and acidic residues" evidence="4">
    <location>
        <begin position="1"/>
        <end position="12"/>
    </location>
</feature>
<dbReference type="PANTHER" id="PTHR43132:SF2">
    <property type="entry name" value="ARSENICAL RESISTANCE OPERON REPRESSOR ARSR-RELATED"/>
    <property type="match status" value="1"/>
</dbReference>
<evidence type="ECO:0000256" key="1">
    <source>
        <dbReference type="ARBA" id="ARBA00023015"/>
    </source>
</evidence>
<dbReference type="Pfam" id="PF01022">
    <property type="entry name" value="HTH_5"/>
    <property type="match status" value="1"/>
</dbReference>
<dbReference type="KEGG" id="sfu:Sfum_2884"/>
<dbReference type="SUPFAM" id="SSF46785">
    <property type="entry name" value="Winged helix' DNA-binding domain"/>
    <property type="match status" value="1"/>
</dbReference>
<dbReference type="EMBL" id="CP000478">
    <property type="protein sequence ID" value="ABK18561.1"/>
    <property type="molecule type" value="Genomic_DNA"/>
</dbReference>
<proteinExistence type="predicted"/>
<dbReference type="InterPro" id="IPR051011">
    <property type="entry name" value="Metal_resp_trans_reg"/>
</dbReference>
<dbReference type="PANTHER" id="PTHR43132">
    <property type="entry name" value="ARSENICAL RESISTANCE OPERON REPRESSOR ARSR-RELATED"/>
    <property type="match status" value="1"/>
</dbReference>
<dbReference type="HOGENOM" id="CLU_097806_7_6_7"/>
<evidence type="ECO:0000313" key="7">
    <source>
        <dbReference type="Proteomes" id="UP000001784"/>
    </source>
</evidence>
<dbReference type="InterPro" id="IPR036388">
    <property type="entry name" value="WH-like_DNA-bd_sf"/>
</dbReference>
<protein>
    <submittedName>
        <fullName evidence="6">Transcriptional regulator, ArsR family</fullName>
    </submittedName>
</protein>
<dbReference type="STRING" id="335543.Sfum_2884"/>
<dbReference type="InterPro" id="IPR036390">
    <property type="entry name" value="WH_DNA-bd_sf"/>
</dbReference>
<evidence type="ECO:0000256" key="3">
    <source>
        <dbReference type="ARBA" id="ARBA00023163"/>
    </source>
</evidence>
<dbReference type="InterPro" id="IPR001845">
    <property type="entry name" value="HTH_ArsR_DNA-bd_dom"/>
</dbReference>
<evidence type="ECO:0000256" key="4">
    <source>
        <dbReference type="SAM" id="MobiDB-lite"/>
    </source>
</evidence>
<evidence type="ECO:0000313" key="6">
    <source>
        <dbReference type="EMBL" id="ABK18561.1"/>
    </source>
</evidence>
<dbReference type="PROSITE" id="PS50987">
    <property type="entry name" value="HTH_ARSR_2"/>
    <property type="match status" value="1"/>
</dbReference>
<reference evidence="6 7" key="1">
    <citation type="submission" date="2006-10" db="EMBL/GenBank/DDBJ databases">
        <title>Complete sequence of Syntrophobacter fumaroxidans MPOB.</title>
        <authorList>
            <consortium name="US DOE Joint Genome Institute"/>
            <person name="Copeland A."/>
            <person name="Lucas S."/>
            <person name="Lapidus A."/>
            <person name="Barry K."/>
            <person name="Detter J.C."/>
            <person name="Glavina del Rio T."/>
            <person name="Hammon N."/>
            <person name="Israni S."/>
            <person name="Pitluck S."/>
            <person name="Goltsman E.G."/>
            <person name="Martinez M."/>
            <person name="Schmutz J."/>
            <person name="Larimer F."/>
            <person name="Land M."/>
            <person name="Hauser L."/>
            <person name="Kyrpides N."/>
            <person name="Kim E."/>
            <person name="Boone D.R."/>
            <person name="Brockman F."/>
            <person name="Culley D."/>
            <person name="Ferry J."/>
            <person name="Gunsalus R."/>
            <person name="McInerney M.J."/>
            <person name="Morrison M."/>
            <person name="Plugge C."/>
            <person name="Rohlin L."/>
            <person name="Scholten J."/>
            <person name="Sieber J."/>
            <person name="Stams A.J.M."/>
            <person name="Worm P."/>
            <person name="Henstra A.M."/>
            <person name="Richardson P."/>
        </authorList>
    </citation>
    <scope>NUCLEOTIDE SEQUENCE [LARGE SCALE GENOMIC DNA]</scope>
    <source>
        <strain evidence="7">DSM 10017 / MPOB</strain>
    </source>
</reference>
<dbReference type="eggNOG" id="COG0640">
    <property type="taxonomic scope" value="Bacteria"/>
</dbReference>
<keyword evidence="2" id="KW-0238">DNA-binding</keyword>
<dbReference type="PRINTS" id="PR00778">
    <property type="entry name" value="HTHARSR"/>
</dbReference>